<evidence type="ECO:0008006" key="4">
    <source>
        <dbReference type="Google" id="ProtNLM"/>
    </source>
</evidence>
<dbReference type="Proteomes" id="UP000377595">
    <property type="component" value="Unassembled WGS sequence"/>
</dbReference>
<sequence>MTWWSVVRFLHVLGAELWVGGQLTVSLVVLPLARRLPDEQRRVSAWMVMKRISPVVSTA</sequence>
<evidence type="ECO:0000256" key="1">
    <source>
        <dbReference type="SAM" id="Phobius"/>
    </source>
</evidence>
<dbReference type="OrthoDB" id="4629737at2"/>
<reference evidence="2 3" key="1">
    <citation type="submission" date="2019-10" db="EMBL/GenBank/DDBJ databases">
        <title>Whole genome shotgun sequence of Acrocarpospora pleiomorpha NBRC 16267.</title>
        <authorList>
            <person name="Ichikawa N."/>
            <person name="Kimura A."/>
            <person name="Kitahashi Y."/>
            <person name="Komaki H."/>
            <person name="Oguchi A."/>
        </authorList>
    </citation>
    <scope>NUCLEOTIDE SEQUENCE [LARGE SCALE GENOMIC DNA]</scope>
    <source>
        <strain evidence="2 3">NBRC 16267</strain>
    </source>
</reference>
<keyword evidence="1" id="KW-1133">Transmembrane helix</keyword>
<dbReference type="EMBL" id="BLAF01000050">
    <property type="protein sequence ID" value="GES24268.1"/>
    <property type="molecule type" value="Genomic_DNA"/>
</dbReference>
<dbReference type="RefSeq" id="WP_155349124.1">
    <property type="nucleotide sequence ID" value="NZ_BAAAHM010000001.1"/>
</dbReference>
<gene>
    <name evidence="2" type="ORF">Aple_071670</name>
</gene>
<evidence type="ECO:0000313" key="3">
    <source>
        <dbReference type="Proteomes" id="UP000377595"/>
    </source>
</evidence>
<comment type="caution">
    <text evidence="2">The sequence shown here is derived from an EMBL/GenBank/DDBJ whole genome shotgun (WGS) entry which is preliminary data.</text>
</comment>
<feature type="transmembrane region" description="Helical" evidence="1">
    <location>
        <begin position="12"/>
        <end position="33"/>
    </location>
</feature>
<evidence type="ECO:0000313" key="2">
    <source>
        <dbReference type="EMBL" id="GES24268.1"/>
    </source>
</evidence>
<protein>
    <recommendedName>
        <fullName evidence="4">Copper resistance protein D domain-containing protein</fullName>
    </recommendedName>
</protein>
<keyword evidence="3" id="KW-1185">Reference proteome</keyword>
<organism evidence="2 3">
    <name type="scientific">Acrocarpospora pleiomorpha</name>
    <dbReference type="NCBI Taxonomy" id="90975"/>
    <lineage>
        <taxon>Bacteria</taxon>
        <taxon>Bacillati</taxon>
        <taxon>Actinomycetota</taxon>
        <taxon>Actinomycetes</taxon>
        <taxon>Streptosporangiales</taxon>
        <taxon>Streptosporangiaceae</taxon>
        <taxon>Acrocarpospora</taxon>
    </lineage>
</organism>
<name>A0A5M3Y0P3_9ACTN</name>
<proteinExistence type="predicted"/>
<dbReference type="AlphaFoldDB" id="A0A5M3Y0P3"/>
<keyword evidence="1" id="KW-0812">Transmembrane</keyword>
<accession>A0A5M3Y0P3</accession>
<keyword evidence="1" id="KW-0472">Membrane</keyword>